<evidence type="ECO:0000259" key="6">
    <source>
        <dbReference type="Pfam" id="PF23598"/>
    </source>
</evidence>
<dbReference type="InterPro" id="IPR003591">
    <property type="entry name" value="Leu-rich_rpt_typical-subtyp"/>
</dbReference>
<dbReference type="PANTHER" id="PTHR47186:SF3">
    <property type="entry name" value="OS09G0267800 PROTEIN"/>
    <property type="match status" value="1"/>
</dbReference>
<dbReference type="InterPro" id="IPR055414">
    <property type="entry name" value="LRR_R13L4/SHOC2-like"/>
</dbReference>
<dbReference type="PANTHER" id="PTHR47186">
    <property type="entry name" value="LEUCINE-RICH REPEAT-CONTAINING PROTEIN 57"/>
    <property type="match status" value="1"/>
</dbReference>
<evidence type="ECO:0000256" key="4">
    <source>
        <dbReference type="ARBA" id="ARBA00022840"/>
    </source>
</evidence>
<dbReference type="InterPro" id="IPR058922">
    <property type="entry name" value="WHD_DRP"/>
</dbReference>
<keyword evidence="3" id="KW-0547">Nucleotide-binding</keyword>
<reference evidence="7" key="1">
    <citation type="submission" date="2018-01" db="EMBL/GenBank/DDBJ databases">
        <authorList>
            <person name="Mao J.F."/>
        </authorList>
    </citation>
    <scope>NUCLEOTIDE SEQUENCE</scope>
    <source>
        <strain evidence="7">Huo1</strain>
        <tissue evidence="7">Leaf</tissue>
    </source>
</reference>
<evidence type="ECO:0000313" key="8">
    <source>
        <dbReference type="Proteomes" id="UP000298416"/>
    </source>
</evidence>
<evidence type="ECO:0000259" key="5">
    <source>
        <dbReference type="Pfam" id="PF23559"/>
    </source>
</evidence>
<evidence type="ECO:0000256" key="1">
    <source>
        <dbReference type="ARBA" id="ARBA00022614"/>
    </source>
</evidence>
<evidence type="ECO:0000256" key="2">
    <source>
        <dbReference type="ARBA" id="ARBA00022737"/>
    </source>
</evidence>
<proteinExistence type="predicted"/>
<dbReference type="SUPFAM" id="SSF52058">
    <property type="entry name" value="L domain-like"/>
    <property type="match status" value="1"/>
</dbReference>
<feature type="domain" description="Disease resistance protein winged helix" evidence="5">
    <location>
        <begin position="1"/>
        <end position="57"/>
    </location>
</feature>
<dbReference type="Gene3D" id="3.80.10.10">
    <property type="entry name" value="Ribonuclease Inhibitor"/>
    <property type="match status" value="1"/>
</dbReference>
<evidence type="ECO:0008006" key="9">
    <source>
        <dbReference type="Google" id="ProtNLM"/>
    </source>
</evidence>
<evidence type="ECO:0000256" key="3">
    <source>
        <dbReference type="ARBA" id="ARBA00022741"/>
    </source>
</evidence>
<dbReference type="AlphaFoldDB" id="A0A8X8WN90"/>
<dbReference type="EMBL" id="PNBA02000015">
    <property type="protein sequence ID" value="KAG6398047.1"/>
    <property type="molecule type" value="Genomic_DNA"/>
</dbReference>
<keyword evidence="8" id="KW-1185">Reference proteome</keyword>
<dbReference type="Pfam" id="PF23559">
    <property type="entry name" value="WHD_DRP"/>
    <property type="match status" value="1"/>
</dbReference>
<gene>
    <name evidence="7" type="ORF">SASPL_139497</name>
</gene>
<accession>A0A8X8WN90</accession>
<dbReference type="Pfam" id="PF23598">
    <property type="entry name" value="LRR_14"/>
    <property type="match status" value="1"/>
</dbReference>
<feature type="domain" description="Disease resistance R13L4/SHOC-2-like LRR" evidence="6">
    <location>
        <begin position="153"/>
        <end position="351"/>
    </location>
</feature>
<dbReference type="InterPro" id="IPR032675">
    <property type="entry name" value="LRR_dom_sf"/>
</dbReference>
<reference evidence="7" key="2">
    <citation type="submission" date="2020-08" db="EMBL/GenBank/DDBJ databases">
        <title>Plant Genome Project.</title>
        <authorList>
            <person name="Zhang R.-G."/>
        </authorList>
    </citation>
    <scope>NUCLEOTIDE SEQUENCE</scope>
    <source>
        <strain evidence="7">Huo1</strain>
        <tissue evidence="7">Leaf</tissue>
    </source>
</reference>
<keyword evidence="4" id="KW-0067">ATP-binding</keyword>
<dbReference type="Proteomes" id="UP000298416">
    <property type="component" value="Unassembled WGS sequence"/>
</dbReference>
<protein>
    <recommendedName>
        <fullName evidence="9">Disease resistance protein RPM1</fullName>
    </recommendedName>
</protein>
<organism evidence="7">
    <name type="scientific">Salvia splendens</name>
    <name type="common">Scarlet sage</name>
    <dbReference type="NCBI Taxonomy" id="180675"/>
    <lineage>
        <taxon>Eukaryota</taxon>
        <taxon>Viridiplantae</taxon>
        <taxon>Streptophyta</taxon>
        <taxon>Embryophyta</taxon>
        <taxon>Tracheophyta</taxon>
        <taxon>Spermatophyta</taxon>
        <taxon>Magnoliopsida</taxon>
        <taxon>eudicotyledons</taxon>
        <taxon>Gunneridae</taxon>
        <taxon>Pentapetalae</taxon>
        <taxon>asterids</taxon>
        <taxon>lamiids</taxon>
        <taxon>Lamiales</taxon>
        <taxon>Lamiaceae</taxon>
        <taxon>Nepetoideae</taxon>
        <taxon>Mentheae</taxon>
        <taxon>Salviinae</taxon>
        <taxon>Salvia</taxon>
        <taxon>Salvia subgen. Calosphace</taxon>
        <taxon>core Calosphace</taxon>
    </lineage>
</organism>
<name>A0A8X8WN90_SALSN</name>
<keyword evidence="2" id="KW-0677">Repeat</keyword>
<dbReference type="SMART" id="SM00369">
    <property type="entry name" value="LRR_TYP"/>
    <property type="match status" value="3"/>
</dbReference>
<sequence>MAQGYLGSDSGNGAAELKGRENLRNLAMRCLFQDIEKSESGEQIEWCKLHDIVHDFALSLRKNDDKERSCQVCDSSLVSHVQPFVGIHLRWLDIRLITLSKDDLEIICRLYFLQSLLLLWCELTEIPQQIWSLNQLRRLDLSWNRELKELSESMGSLVELRTLSLESCSLKVICRGIGNLVQLRQLDLSRNRELKELPESMGSLVELQTLKIERTDINYLPQALGELSNLHTLELCPFKVGSQYNKLGLLKKLYRRLIVSLHLKIYLSSMSEKVDLVEDARQAQLKTLLQELETLEISFESEMNEMEQSSIWMEVVGGLVPHYKLKELAIYGYEGSRLPHWMSSPLNFIKQIRLGILSEVSSSAPNGRSGRT</sequence>
<keyword evidence="1" id="KW-0433">Leucine-rich repeat</keyword>
<comment type="caution">
    <text evidence="7">The sequence shown here is derived from an EMBL/GenBank/DDBJ whole genome shotgun (WGS) entry which is preliminary data.</text>
</comment>
<evidence type="ECO:0000313" key="7">
    <source>
        <dbReference type="EMBL" id="KAG6398047.1"/>
    </source>
</evidence>